<dbReference type="OrthoDB" id="8614104at2"/>
<dbReference type="Proteomes" id="UP000255279">
    <property type="component" value="Unassembled WGS sequence"/>
</dbReference>
<dbReference type="EMBL" id="UGQE01000004">
    <property type="protein sequence ID" value="STZ14517.1"/>
    <property type="molecule type" value="Genomic_DNA"/>
</dbReference>
<evidence type="ECO:0000313" key="4">
    <source>
        <dbReference type="Proteomes" id="UP000255279"/>
    </source>
</evidence>
<dbReference type="EMBL" id="MUXU01000100">
    <property type="protein sequence ID" value="OOR86636.1"/>
    <property type="molecule type" value="Genomic_DNA"/>
</dbReference>
<gene>
    <name evidence="1" type="ORF">B0181_11600</name>
    <name evidence="2" type="ORF">NCTC10293_02112</name>
</gene>
<name>A0A1S9ZSX8_9GAMM</name>
<proteinExistence type="predicted"/>
<organism evidence="1 3">
    <name type="scientific">Moraxella caviae</name>
    <dbReference type="NCBI Taxonomy" id="34060"/>
    <lineage>
        <taxon>Bacteria</taxon>
        <taxon>Pseudomonadati</taxon>
        <taxon>Pseudomonadota</taxon>
        <taxon>Gammaproteobacteria</taxon>
        <taxon>Moraxellales</taxon>
        <taxon>Moraxellaceae</taxon>
        <taxon>Moraxella</taxon>
    </lineage>
</organism>
<reference evidence="2 4" key="2">
    <citation type="submission" date="2018-06" db="EMBL/GenBank/DDBJ databases">
        <authorList>
            <consortium name="Pathogen Informatics"/>
            <person name="Doyle S."/>
        </authorList>
    </citation>
    <scope>NUCLEOTIDE SEQUENCE [LARGE SCALE GENOMIC DNA]</scope>
    <source>
        <strain evidence="2 4">NCTC10293</strain>
    </source>
</reference>
<accession>A0A1S9ZSX8</accession>
<reference evidence="1 3" key="1">
    <citation type="submission" date="2017-02" db="EMBL/GenBank/DDBJ databases">
        <title>Draft genome sequence of Moraxella caviae CCUG 355 type strain.</title>
        <authorList>
            <person name="Engstrom-Jakobsson H."/>
            <person name="Salva-Serra F."/>
            <person name="Thorell K."/>
            <person name="Gonzales-Siles L."/>
            <person name="Karlsson R."/>
            <person name="Boulund F."/>
            <person name="Engstrand L."/>
            <person name="Moore E."/>
        </authorList>
    </citation>
    <scope>NUCLEOTIDE SEQUENCE [LARGE SCALE GENOMIC DNA]</scope>
    <source>
        <strain evidence="1 3">CCUG 355</strain>
    </source>
</reference>
<protein>
    <submittedName>
        <fullName evidence="2">Phage head morphogenesis protein, SPP1 gp7 family</fullName>
    </submittedName>
</protein>
<evidence type="ECO:0000313" key="1">
    <source>
        <dbReference type="EMBL" id="OOR86636.1"/>
    </source>
</evidence>
<evidence type="ECO:0000313" key="2">
    <source>
        <dbReference type="EMBL" id="STZ14517.1"/>
    </source>
</evidence>
<dbReference type="RefSeq" id="WP_078277633.1">
    <property type="nucleotide sequence ID" value="NZ_CAACXO010000027.1"/>
</dbReference>
<keyword evidence="3" id="KW-1185">Reference proteome</keyword>
<dbReference type="STRING" id="34060.B0181_11600"/>
<dbReference type="Proteomes" id="UP000190435">
    <property type="component" value="Unassembled WGS sequence"/>
</dbReference>
<sequence length="334" mass="37112">MDYSSFITRLQIYLESLKAHEAKEFMQAIGRIDKAVQEALMNDELTETSAKKLALILGALGDEIADELKTVTEAFYASSLLIADYAQKSEAKFLAQALNITPNLADFKSAKIANTPMNGFGGANVKAVLSAFADKEQQRIINAIKLARHQGKTNHQIKQIIIGTKAKRYQDGLTFTTKRHAKAVVHTTVQHLASEARADLAAQLGIDEIKVVATLDGRTSRVCRSLDGRILPISHKPPYHVNCRTSYILWNGKDPKFRASMNGKVENQTYYEWLATQDSAFQDSVLGKTQGQLFRNGGLTPAKFAQLQLDKNFRPLTLAQIKQLEPVAFDRAFK</sequence>
<evidence type="ECO:0000313" key="3">
    <source>
        <dbReference type="Proteomes" id="UP000190435"/>
    </source>
</evidence>
<dbReference type="AlphaFoldDB" id="A0A1S9ZSX8"/>